<keyword evidence="1" id="KW-0812">Transmembrane</keyword>
<dbReference type="KEGG" id="wfu:AXE80_02355"/>
<keyword evidence="1" id="KW-1133">Transmembrane helix</keyword>
<evidence type="ECO:0000256" key="1">
    <source>
        <dbReference type="SAM" id="Phobius"/>
    </source>
</evidence>
<dbReference type="Proteomes" id="UP000092967">
    <property type="component" value="Chromosome"/>
</dbReference>
<organism evidence="2 3">
    <name type="scientific">Wenyingzhuangia fucanilytica</name>
    <dbReference type="NCBI Taxonomy" id="1790137"/>
    <lineage>
        <taxon>Bacteria</taxon>
        <taxon>Pseudomonadati</taxon>
        <taxon>Bacteroidota</taxon>
        <taxon>Flavobacteriia</taxon>
        <taxon>Flavobacteriales</taxon>
        <taxon>Flavobacteriaceae</taxon>
        <taxon>Wenyingzhuangia</taxon>
    </lineage>
</organism>
<feature type="transmembrane region" description="Helical" evidence="1">
    <location>
        <begin position="47"/>
        <end position="64"/>
    </location>
</feature>
<feature type="transmembrane region" description="Helical" evidence="1">
    <location>
        <begin position="12"/>
        <end position="35"/>
    </location>
</feature>
<accession>A0A1B1Y346</accession>
<evidence type="ECO:0000313" key="3">
    <source>
        <dbReference type="Proteomes" id="UP000092967"/>
    </source>
</evidence>
<keyword evidence="1" id="KW-0472">Membrane</keyword>
<reference evidence="2 3" key="1">
    <citation type="submission" date="2016-02" db="EMBL/GenBank/DDBJ databases">
        <authorList>
            <person name="Wen L."/>
            <person name="He K."/>
            <person name="Yang H."/>
        </authorList>
    </citation>
    <scope>NUCLEOTIDE SEQUENCE [LARGE SCALE GENOMIC DNA]</scope>
    <source>
        <strain evidence="2 3">CZ1127</strain>
    </source>
</reference>
<sequence length="82" mass="9852">MRNKLYKSKKPSKNLIITITSLWALGQVILIFFFTDVLKNHLLSFDYFILDLLILTSGFFVYKLNYNYYKKTKSAYAHVRRY</sequence>
<protein>
    <submittedName>
        <fullName evidence="2">Uncharacterized protein</fullName>
    </submittedName>
</protein>
<dbReference type="RefSeq" id="WP_068824299.1">
    <property type="nucleotide sequence ID" value="NZ_CP014224.1"/>
</dbReference>
<keyword evidence="3" id="KW-1185">Reference proteome</keyword>
<evidence type="ECO:0000313" key="2">
    <source>
        <dbReference type="EMBL" id="ANW95194.1"/>
    </source>
</evidence>
<proteinExistence type="predicted"/>
<name>A0A1B1Y346_9FLAO</name>
<gene>
    <name evidence="2" type="ORF">AXE80_02355</name>
</gene>
<dbReference type="EMBL" id="CP014224">
    <property type="protein sequence ID" value="ANW95194.1"/>
    <property type="molecule type" value="Genomic_DNA"/>
</dbReference>
<dbReference type="AlphaFoldDB" id="A0A1B1Y346"/>